<comment type="caution">
    <text evidence="2">The sequence shown here is derived from an EMBL/GenBank/DDBJ whole genome shotgun (WGS) entry which is preliminary data.</text>
</comment>
<dbReference type="InterPro" id="IPR015946">
    <property type="entry name" value="KH_dom-like_a/b"/>
</dbReference>
<dbReference type="InterPro" id="IPR001374">
    <property type="entry name" value="R3H_dom"/>
</dbReference>
<dbReference type="Gene3D" id="3.30.300.20">
    <property type="match status" value="1"/>
</dbReference>
<dbReference type="AlphaFoldDB" id="A0A1U7HKF7"/>
<feature type="domain" description="R3H" evidence="1">
    <location>
        <begin position="98"/>
        <end position="163"/>
    </location>
</feature>
<dbReference type="SUPFAM" id="SSF82708">
    <property type="entry name" value="R3H domain"/>
    <property type="match status" value="1"/>
</dbReference>
<proteinExistence type="predicted"/>
<sequence>MMEETIQRGQQWLEKLLQLMGFPTQVKIGQGELYGADVNACWLIIDETNLTPEQIKILLGQKGEGIDAIQYLANTILNLGLAPEDQRAFTVELVGYRIKRQEELLTLAKEVAQQVRQTGQEVEMKSLSSAERRQIHTFLKDAEDLETESRGQEPDRRLVVRLR</sequence>
<dbReference type="Pfam" id="PF01424">
    <property type="entry name" value="R3H"/>
    <property type="match status" value="1"/>
</dbReference>
<dbReference type="OrthoDB" id="465424at2"/>
<dbReference type="RefSeq" id="WP_073599068.1">
    <property type="nucleotide sequence ID" value="NZ_MRCB01000007.1"/>
</dbReference>
<name>A0A1U7HKF7_9CYAN</name>
<dbReference type="PANTHER" id="PTHR35800">
    <property type="entry name" value="PROTEIN JAG"/>
    <property type="match status" value="1"/>
</dbReference>
<evidence type="ECO:0000259" key="1">
    <source>
        <dbReference type="PROSITE" id="PS51061"/>
    </source>
</evidence>
<dbReference type="InterPro" id="IPR034079">
    <property type="entry name" value="R3H_KhpB"/>
</dbReference>
<dbReference type="STRING" id="1921803.NIES593_07910"/>
<dbReference type="SMART" id="SM00393">
    <property type="entry name" value="R3H"/>
    <property type="match status" value="1"/>
</dbReference>
<dbReference type="InterPro" id="IPR039247">
    <property type="entry name" value="KhpB"/>
</dbReference>
<protein>
    <submittedName>
        <fullName evidence="2">RNA-binding protein</fullName>
    </submittedName>
</protein>
<dbReference type="Proteomes" id="UP000186868">
    <property type="component" value="Unassembled WGS sequence"/>
</dbReference>
<dbReference type="PANTHER" id="PTHR35800:SF1">
    <property type="entry name" value="RNA-BINDING PROTEIN KHPB"/>
    <property type="match status" value="1"/>
</dbReference>
<organism evidence="2 3">
    <name type="scientific">Hydrococcus rivularis NIES-593</name>
    <dbReference type="NCBI Taxonomy" id="1921803"/>
    <lineage>
        <taxon>Bacteria</taxon>
        <taxon>Bacillati</taxon>
        <taxon>Cyanobacteriota</taxon>
        <taxon>Cyanophyceae</taxon>
        <taxon>Pleurocapsales</taxon>
        <taxon>Hydrococcaceae</taxon>
        <taxon>Hydrococcus</taxon>
    </lineage>
</organism>
<dbReference type="CDD" id="cd02644">
    <property type="entry name" value="R3H_jag"/>
    <property type="match status" value="1"/>
</dbReference>
<evidence type="ECO:0000313" key="2">
    <source>
        <dbReference type="EMBL" id="OKH24080.1"/>
    </source>
</evidence>
<dbReference type="Gene3D" id="3.30.1370.50">
    <property type="entry name" value="R3H-like domain"/>
    <property type="match status" value="1"/>
</dbReference>
<accession>A0A1U7HKF7</accession>
<dbReference type="InterPro" id="IPR036867">
    <property type="entry name" value="R3H_dom_sf"/>
</dbReference>
<dbReference type="PROSITE" id="PS51061">
    <property type="entry name" value="R3H"/>
    <property type="match status" value="1"/>
</dbReference>
<dbReference type="GO" id="GO:0003723">
    <property type="term" value="F:RNA binding"/>
    <property type="evidence" value="ECO:0007669"/>
    <property type="project" value="InterPro"/>
</dbReference>
<keyword evidence="3" id="KW-1185">Reference proteome</keyword>
<reference evidence="2 3" key="1">
    <citation type="submission" date="2016-11" db="EMBL/GenBank/DDBJ databases">
        <title>Draft Genome Sequences of Nine Cyanobacterial Strains from Diverse Habitats.</title>
        <authorList>
            <person name="Zhu T."/>
            <person name="Hou S."/>
            <person name="Lu X."/>
            <person name="Hess W.R."/>
        </authorList>
    </citation>
    <scope>NUCLEOTIDE SEQUENCE [LARGE SCALE GENOMIC DNA]</scope>
    <source>
        <strain evidence="2 3">NIES-593</strain>
    </source>
</reference>
<dbReference type="EMBL" id="MRCB01000007">
    <property type="protein sequence ID" value="OKH24080.1"/>
    <property type="molecule type" value="Genomic_DNA"/>
</dbReference>
<evidence type="ECO:0000313" key="3">
    <source>
        <dbReference type="Proteomes" id="UP000186868"/>
    </source>
</evidence>
<gene>
    <name evidence="2" type="ORF">NIES593_07910</name>
</gene>